<evidence type="ECO:0000313" key="2">
    <source>
        <dbReference type="Proteomes" id="UP000237347"/>
    </source>
</evidence>
<dbReference type="GO" id="GO:0016020">
    <property type="term" value="C:membrane"/>
    <property type="evidence" value="ECO:0007669"/>
    <property type="project" value="TreeGrafter"/>
</dbReference>
<gene>
    <name evidence="1" type="primary">LACS1_1</name>
    <name evidence="1" type="ORF">CFP56_035781</name>
</gene>
<dbReference type="GO" id="GO:0010025">
    <property type="term" value="P:wax biosynthetic process"/>
    <property type="evidence" value="ECO:0007669"/>
    <property type="project" value="TreeGrafter"/>
</dbReference>
<dbReference type="PANTHER" id="PTHR43272">
    <property type="entry name" value="LONG-CHAIN-FATTY-ACID--COA LIGASE"/>
    <property type="match status" value="1"/>
</dbReference>
<dbReference type="Proteomes" id="UP000237347">
    <property type="component" value="Unassembled WGS sequence"/>
</dbReference>
<name>A0AAW0LSI9_QUESU</name>
<dbReference type="GO" id="GO:0005783">
    <property type="term" value="C:endoplasmic reticulum"/>
    <property type="evidence" value="ECO:0007669"/>
    <property type="project" value="TreeGrafter"/>
</dbReference>
<protein>
    <submittedName>
        <fullName evidence="1">Long chain acyl-coa synthetase 1</fullName>
    </submittedName>
</protein>
<proteinExistence type="predicted"/>
<dbReference type="Gene3D" id="3.40.50.12780">
    <property type="entry name" value="N-terminal domain of ligase-like"/>
    <property type="match status" value="1"/>
</dbReference>
<dbReference type="GO" id="GO:0004467">
    <property type="term" value="F:long-chain fatty acid-CoA ligase activity"/>
    <property type="evidence" value="ECO:0007669"/>
    <property type="project" value="TreeGrafter"/>
</dbReference>
<dbReference type="InterPro" id="IPR042099">
    <property type="entry name" value="ANL_N_sf"/>
</dbReference>
<dbReference type="AlphaFoldDB" id="A0AAW0LSI9"/>
<evidence type="ECO:0000313" key="1">
    <source>
        <dbReference type="EMBL" id="KAK7853453.1"/>
    </source>
</evidence>
<dbReference type="EMBL" id="PKMF04000065">
    <property type="protein sequence ID" value="KAK7853453.1"/>
    <property type="molecule type" value="Genomic_DNA"/>
</dbReference>
<dbReference type="GO" id="GO:0010143">
    <property type="term" value="P:cutin biosynthetic process"/>
    <property type="evidence" value="ECO:0007669"/>
    <property type="project" value="TreeGrafter"/>
</dbReference>
<keyword evidence="2" id="KW-1185">Reference proteome</keyword>
<comment type="caution">
    <text evidence="1">The sequence shown here is derived from an EMBL/GenBank/DDBJ whole genome shotgun (WGS) entry which is preliminary data.</text>
</comment>
<sequence length="157" mass="17850">MGFPDEMCMIGTALRLEEVPEMGYNPLGERACGEICVRGKSVFSGYHKNPELTRESIKDGWFHTERKNLIKLSQGEYVALEHLENVYVITPIVEDIWVYGTALIVIHMKKTPKKWAYSNGHVGSFAELCSLDQLKNYVLAELKFTAERNQGTNTCFN</sequence>
<dbReference type="SUPFAM" id="SSF56801">
    <property type="entry name" value="Acetyl-CoA synthetase-like"/>
    <property type="match status" value="1"/>
</dbReference>
<organism evidence="1 2">
    <name type="scientific">Quercus suber</name>
    <name type="common">Cork oak</name>
    <dbReference type="NCBI Taxonomy" id="58331"/>
    <lineage>
        <taxon>Eukaryota</taxon>
        <taxon>Viridiplantae</taxon>
        <taxon>Streptophyta</taxon>
        <taxon>Embryophyta</taxon>
        <taxon>Tracheophyta</taxon>
        <taxon>Spermatophyta</taxon>
        <taxon>Magnoliopsida</taxon>
        <taxon>eudicotyledons</taxon>
        <taxon>Gunneridae</taxon>
        <taxon>Pentapetalae</taxon>
        <taxon>rosids</taxon>
        <taxon>fabids</taxon>
        <taxon>Fagales</taxon>
        <taxon>Fagaceae</taxon>
        <taxon>Quercus</taxon>
    </lineage>
</organism>
<reference evidence="1 2" key="1">
    <citation type="journal article" date="2018" name="Sci. Data">
        <title>The draft genome sequence of cork oak.</title>
        <authorList>
            <person name="Ramos A.M."/>
            <person name="Usie A."/>
            <person name="Barbosa P."/>
            <person name="Barros P.M."/>
            <person name="Capote T."/>
            <person name="Chaves I."/>
            <person name="Simoes F."/>
            <person name="Abreu I."/>
            <person name="Carrasquinho I."/>
            <person name="Faro C."/>
            <person name="Guimaraes J.B."/>
            <person name="Mendonca D."/>
            <person name="Nobrega F."/>
            <person name="Rodrigues L."/>
            <person name="Saibo N.J.M."/>
            <person name="Varela M.C."/>
            <person name="Egas C."/>
            <person name="Matos J."/>
            <person name="Miguel C.M."/>
            <person name="Oliveira M.M."/>
            <person name="Ricardo C.P."/>
            <person name="Goncalves S."/>
        </authorList>
    </citation>
    <scope>NUCLEOTIDE SEQUENCE [LARGE SCALE GENOMIC DNA]</scope>
    <source>
        <strain evidence="2">cv. HL8</strain>
    </source>
</reference>
<accession>A0AAW0LSI9</accession>
<dbReference type="PANTHER" id="PTHR43272:SF6">
    <property type="entry name" value="LONG CHAIN ACYL-COA SYNTHETASE 1"/>
    <property type="match status" value="1"/>
</dbReference>